<sequence length="74" mass="8427">MIKYLSIQISWQYNFSPITLNDQILERSNLLAIQFLAINIERPNIGTFKSPSNTNPCQQHCASKNLSTLTKSNN</sequence>
<evidence type="ECO:0000313" key="1">
    <source>
        <dbReference type="EMBL" id="QHS99923.1"/>
    </source>
</evidence>
<dbReference type="AlphaFoldDB" id="A0A6C0C8V3"/>
<dbReference type="EMBL" id="MN739352">
    <property type="protein sequence ID" value="QHS99923.1"/>
    <property type="molecule type" value="Genomic_DNA"/>
</dbReference>
<protein>
    <submittedName>
        <fullName evidence="1">Uncharacterized protein</fullName>
    </submittedName>
</protein>
<organism evidence="1">
    <name type="scientific">viral metagenome</name>
    <dbReference type="NCBI Taxonomy" id="1070528"/>
    <lineage>
        <taxon>unclassified sequences</taxon>
        <taxon>metagenomes</taxon>
        <taxon>organismal metagenomes</taxon>
    </lineage>
</organism>
<name>A0A6C0C8V3_9ZZZZ</name>
<proteinExistence type="predicted"/>
<reference evidence="1" key="1">
    <citation type="journal article" date="2020" name="Nature">
        <title>Giant virus diversity and host interactions through global metagenomics.</title>
        <authorList>
            <person name="Schulz F."/>
            <person name="Roux S."/>
            <person name="Paez-Espino D."/>
            <person name="Jungbluth S."/>
            <person name="Walsh D.A."/>
            <person name="Denef V.J."/>
            <person name="McMahon K.D."/>
            <person name="Konstantinidis K.T."/>
            <person name="Eloe-Fadrosh E.A."/>
            <person name="Kyrpides N.C."/>
            <person name="Woyke T."/>
        </authorList>
    </citation>
    <scope>NUCLEOTIDE SEQUENCE</scope>
    <source>
        <strain evidence="1">GVMAG-M-3300020192-26</strain>
    </source>
</reference>
<accession>A0A6C0C8V3</accession>